<dbReference type="HAMAP" id="MF_01400">
    <property type="entry name" value="MsrB"/>
    <property type="match status" value="1"/>
</dbReference>
<dbReference type="SUPFAM" id="SSF51316">
    <property type="entry name" value="Mss4-like"/>
    <property type="match status" value="1"/>
</dbReference>
<evidence type="ECO:0000256" key="4">
    <source>
        <dbReference type="ARBA" id="ARBA00023002"/>
    </source>
</evidence>
<dbReference type="Proteomes" id="UP000029736">
    <property type="component" value="Unassembled WGS sequence"/>
</dbReference>
<dbReference type="GO" id="GO:0008270">
    <property type="term" value="F:zinc ion binding"/>
    <property type="evidence" value="ECO:0007669"/>
    <property type="project" value="UniProtKB-UniRule"/>
</dbReference>
<evidence type="ECO:0000256" key="1">
    <source>
        <dbReference type="ARBA" id="ARBA00007174"/>
    </source>
</evidence>
<evidence type="ECO:0000256" key="2">
    <source>
        <dbReference type="ARBA" id="ARBA00022723"/>
    </source>
</evidence>
<feature type="active site" description="Nucleophile" evidence="6">
    <location>
        <position position="167"/>
    </location>
</feature>
<evidence type="ECO:0000313" key="10">
    <source>
        <dbReference type="Proteomes" id="UP000029736"/>
    </source>
</evidence>
<dbReference type="GO" id="GO:0030091">
    <property type="term" value="P:protein repair"/>
    <property type="evidence" value="ECO:0007669"/>
    <property type="project" value="InterPro"/>
</dbReference>
<evidence type="ECO:0000259" key="8">
    <source>
        <dbReference type="PROSITE" id="PS51790"/>
    </source>
</evidence>
<comment type="catalytic activity">
    <reaction evidence="5 6">
        <text>L-methionyl-[protein] + [thioredoxin]-disulfide + H2O = L-methionyl-(R)-S-oxide-[protein] + [thioredoxin]-dithiol</text>
        <dbReference type="Rhea" id="RHEA:24164"/>
        <dbReference type="Rhea" id="RHEA-COMP:10698"/>
        <dbReference type="Rhea" id="RHEA-COMP:10700"/>
        <dbReference type="Rhea" id="RHEA-COMP:12313"/>
        <dbReference type="Rhea" id="RHEA-COMP:12314"/>
        <dbReference type="ChEBI" id="CHEBI:15377"/>
        <dbReference type="ChEBI" id="CHEBI:16044"/>
        <dbReference type="ChEBI" id="CHEBI:29950"/>
        <dbReference type="ChEBI" id="CHEBI:45764"/>
        <dbReference type="ChEBI" id="CHEBI:50058"/>
        <dbReference type="EC" id="1.8.4.12"/>
    </reaction>
</comment>
<dbReference type="PANTHER" id="PTHR10173:SF57">
    <property type="entry name" value="PEPTIDE-METHIONINE (R)-S-OXIDE REDUCTASE"/>
    <property type="match status" value="1"/>
</dbReference>
<dbReference type="AlphaFoldDB" id="A0A098S191"/>
<dbReference type="EMBL" id="JPOS01000084">
    <property type="protein sequence ID" value="KGE85618.1"/>
    <property type="molecule type" value="Genomic_DNA"/>
</dbReference>
<feature type="binding site" evidence="6">
    <location>
        <position position="147"/>
    </location>
    <ligand>
        <name>Zn(2+)</name>
        <dbReference type="ChEBI" id="CHEBI:29105"/>
    </ligand>
</feature>
<dbReference type="RefSeq" id="WP_081968939.1">
    <property type="nucleotide sequence ID" value="NZ_JBKAGJ010000003.1"/>
</dbReference>
<dbReference type="PANTHER" id="PTHR10173">
    <property type="entry name" value="METHIONINE SULFOXIDE REDUCTASE"/>
    <property type="match status" value="1"/>
</dbReference>
<protein>
    <recommendedName>
        <fullName evidence="6">Peptide methionine sulfoxide reductase MsrB</fullName>
        <ecNumber evidence="6">1.8.4.12</ecNumber>
    </recommendedName>
    <alternativeName>
        <fullName evidence="6">Peptide-methionine (R)-S-oxide reductase</fullName>
    </alternativeName>
</protein>
<evidence type="ECO:0000256" key="3">
    <source>
        <dbReference type="ARBA" id="ARBA00022833"/>
    </source>
</evidence>
<dbReference type="InterPro" id="IPR028427">
    <property type="entry name" value="Met_Sox_Rdtase_MsrB"/>
</dbReference>
<keyword evidence="4 6" id="KW-0560">Oxidoreductase</keyword>
<keyword evidence="7" id="KW-0732">Signal</keyword>
<accession>A0A098S191</accession>
<reference evidence="9 10" key="1">
    <citation type="journal article" date="2014" name="Int. J. Syst. Evol. Microbiol.">
        <title>Phaeodactylibacter xiamenensis gen. nov., sp. nov., a member of the family Saprospiraceae isolated from the marine alga Phaeodactylum tricornutum.</title>
        <authorList>
            <person name="Chen Z.Jr."/>
            <person name="Lei X."/>
            <person name="Lai Q."/>
            <person name="Li Y."/>
            <person name="Zhang B."/>
            <person name="Zhang J."/>
            <person name="Zhang H."/>
            <person name="Yang L."/>
            <person name="Zheng W."/>
            <person name="Tian Y."/>
            <person name="Yu Z."/>
            <person name="Xu H.Jr."/>
            <person name="Zheng T."/>
        </authorList>
    </citation>
    <scope>NUCLEOTIDE SEQUENCE [LARGE SCALE GENOMIC DNA]</scope>
    <source>
        <strain evidence="9 10">KD52</strain>
    </source>
</reference>
<dbReference type="PROSITE" id="PS51790">
    <property type="entry name" value="MSRB"/>
    <property type="match status" value="1"/>
</dbReference>
<feature type="chain" id="PRO_5001947690" description="Peptide methionine sulfoxide reductase MsrB" evidence="7">
    <location>
        <begin position="23"/>
        <end position="185"/>
    </location>
</feature>
<dbReference type="InterPro" id="IPR011057">
    <property type="entry name" value="Mss4-like_sf"/>
</dbReference>
<feature type="domain" description="MsrB" evidence="8">
    <location>
        <begin position="56"/>
        <end position="178"/>
    </location>
</feature>
<dbReference type="FunFam" id="2.170.150.20:FF:000001">
    <property type="entry name" value="Peptide methionine sulfoxide reductase MsrB"/>
    <property type="match status" value="1"/>
</dbReference>
<dbReference type="PROSITE" id="PS51257">
    <property type="entry name" value="PROKAR_LIPOPROTEIN"/>
    <property type="match status" value="1"/>
</dbReference>
<dbReference type="STRING" id="1524460.IX84_26370"/>
<feature type="binding site" evidence="6">
    <location>
        <position position="95"/>
    </location>
    <ligand>
        <name>Zn(2+)</name>
        <dbReference type="ChEBI" id="CHEBI:29105"/>
    </ligand>
</feature>
<dbReference type="GO" id="GO:0005737">
    <property type="term" value="C:cytoplasm"/>
    <property type="evidence" value="ECO:0007669"/>
    <property type="project" value="TreeGrafter"/>
</dbReference>
<evidence type="ECO:0000256" key="6">
    <source>
        <dbReference type="HAMAP-Rule" id="MF_01400"/>
    </source>
</evidence>
<dbReference type="EC" id="1.8.4.12" evidence="6"/>
<feature type="binding site" evidence="6">
    <location>
        <position position="98"/>
    </location>
    <ligand>
        <name>Zn(2+)</name>
        <dbReference type="ChEBI" id="CHEBI:29105"/>
    </ligand>
</feature>
<dbReference type="GO" id="GO:0033743">
    <property type="term" value="F:peptide-methionine (R)-S-oxide reductase activity"/>
    <property type="evidence" value="ECO:0007669"/>
    <property type="project" value="UniProtKB-UniRule"/>
</dbReference>
<organism evidence="9 10">
    <name type="scientific">Phaeodactylibacter xiamenensis</name>
    <dbReference type="NCBI Taxonomy" id="1524460"/>
    <lineage>
        <taxon>Bacteria</taxon>
        <taxon>Pseudomonadati</taxon>
        <taxon>Bacteroidota</taxon>
        <taxon>Saprospiria</taxon>
        <taxon>Saprospirales</taxon>
        <taxon>Haliscomenobacteraceae</taxon>
        <taxon>Phaeodactylibacter</taxon>
    </lineage>
</organism>
<gene>
    <name evidence="6" type="primary">msrB</name>
    <name evidence="9" type="ORF">IX84_26370</name>
</gene>
<dbReference type="Pfam" id="PF01641">
    <property type="entry name" value="SelR"/>
    <property type="match status" value="1"/>
</dbReference>
<dbReference type="GO" id="GO:0006979">
    <property type="term" value="P:response to oxidative stress"/>
    <property type="evidence" value="ECO:0007669"/>
    <property type="project" value="InterPro"/>
</dbReference>
<feature type="binding site" evidence="6">
    <location>
        <position position="144"/>
    </location>
    <ligand>
        <name>Zn(2+)</name>
        <dbReference type="ChEBI" id="CHEBI:29105"/>
    </ligand>
</feature>
<feature type="signal peptide" evidence="7">
    <location>
        <begin position="1"/>
        <end position="22"/>
    </location>
</feature>
<proteinExistence type="inferred from homology"/>
<name>A0A098S191_9BACT</name>
<evidence type="ECO:0000256" key="5">
    <source>
        <dbReference type="ARBA" id="ARBA00048488"/>
    </source>
</evidence>
<dbReference type="NCBIfam" id="TIGR00357">
    <property type="entry name" value="peptide-methionine (R)-S-oxide reductase MsrB"/>
    <property type="match status" value="1"/>
</dbReference>
<comment type="cofactor">
    <cofactor evidence="6">
        <name>Zn(2+)</name>
        <dbReference type="ChEBI" id="CHEBI:29105"/>
    </cofactor>
    <text evidence="6">Binds 1 zinc ion per subunit. The zinc ion is important for the structural integrity of the protein.</text>
</comment>
<keyword evidence="3 6" id="KW-0862">Zinc</keyword>
<keyword evidence="10" id="KW-1185">Reference proteome</keyword>
<comment type="similarity">
    <text evidence="1 6">Belongs to the MsrB Met sulfoxide reductase family.</text>
</comment>
<keyword evidence="2 6" id="KW-0479">Metal-binding</keyword>
<comment type="caution">
    <text evidence="9">The sequence shown here is derived from an EMBL/GenBank/DDBJ whole genome shotgun (WGS) entry which is preliminary data.</text>
</comment>
<evidence type="ECO:0000256" key="7">
    <source>
        <dbReference type="SAM" id="SignalP"/>
    </source>
</evidence>
<evidence type="ECO:0000313" key="9">
    <source>
        <dbReference type="EMBL" id="KGE85618.1"/>
    </source>
</evidence>
<dbReference type="InterPro" id="IPR002579">
    <property type="entry name" value="Met_Sox_Rdtase_MsrB_dom"/>
</dbReference>
<sequence length="185" mass="20264">MTRLSCYTIMAAMLLLTACGQAQSTENQTASTTSTEAEGLLIGLNGDTLDAVQKTESEWQSALSKEAFHVLREEGTEYAFTGKYWDNKETGVYLCAGCGLPLFSSETKFKSGTGWPSFWEPVLESNVNLVEDRKLGMTRIEVECARCGGHQGHVFEDGPKPTGLRYCINSVSLEFKPGAKFKAKP</sequence>
<dbReference type="Gene3D" id="2.170.150.20">
    <property type="entry name" value="Peptide methionine sulfoxide reductase"/>
    <property type="match status" value="1"/>
</dbReference>